<dbReference type="GO" id="GO:0005634">
    <property type="term" value="C:nucleus"/>
    <property type="evidence" value="ECO:0007669"/>
    <property type="project" value="UniProtKB-SubCell"/>
</dbReference>
<organism evidence="5 6">
    <name type="scientific">Cyphellophora europaea (strain CBS 101466)</name>
    <name type="common">Phialophora europaea</name>
    <dbReference type="NCBI Taxonomy" id="1220924"/>
    <lineage>
        <taxon>Eukaryota</taxon>
        <taxon>Fungi</taxon>
        <taxon>Dikarya</taxon>
        <taxon>Ascomycota</taxon>
        <taxon>Pezizomycotina</taxon>
        <taxon>Eurotiomycetes</taxon>
        <taxon>Chaetothyriomycetidae</taxon>
        <taxon>Chaetothyriales</taxon>
        <taxon>Cyphellophoraceae</taxon>
        <taxon>Cyphellophora</taxon>
    </lineage>
</organism>
<evidence type="ECO:0000256" key="2">
    <source>
        <dbReference type="ARBA" id="ARBA00023242"/>
    </source>
</evidence>
<gene>
    <name evidence="5" type="ORF">HMPREF1541_08690</name>
</gene>
<dbReference type="InterPro" id="IPR019331">
    <property type="entry name" value="FAM192A/Fyv6_N"/>
</dbReference>
<feature type="compositionally biased region" description="Basic and acidic residues" evidence="3">
    <location>
        <begin position="18"/>
        <end position="27"/>
    </location>
</feature>
<dbReference type="AlphaFoldDB" id="W2RL43"/>
<dbReference type="GeneID" id="19976029"/>
<dbReference type="InParanoid" id="W2RL43"/>
<reference evidence="5 6" key="1">
    <citation type="submission" date="2013-03" db="EMBL/GenBank/DDBJ databases">
        <title>The Genome Sequence of Phialophora europaea CBS 101466.</title>
        <authorList>
            <consortium name="The Broad Institute Genomics Platform"/>
            <person name="Cuomo C."/>
            <person name="de Hoog S."/>
            <person name="Gorbushina A."/>
            <person name="Walker B."/>
            <person name="Young S.K."/>
            <person name="Zeng Q."/>
            <person name="Gargeya S."/>
            <person name="Fitzgerald M."/>
            <person name="Haas B."/>
            <person name="Abouelleil A."/>
            <person name="Allen A.W."/>
            <person name="Alvarado L."/>
            <person name="Arachchi H.M."/>
            <person name="Berlin A.M."/>
            <person name="Chapman S.B."/>
            <person name="Gainer-Dewar J."/>
            <person name="Goldberg J."/>
            <person name="Griggs A."/>
            <person name="Gujja S."/>
            <person name="Hansen M."/>
            <person name="Howarth C."/>
            <person name="Imamovic A."/>
            <person name="Ireland A."/>
            <person name="Larimer J."/>
            <person name="McCowan C."/>
            <person name="Murphy C."/>
            <person name="Pearson M."/>
            <person name="Poon T.W."/>
            <person name="Priest M."/>
            <person name="Roberts A."/>
            <person name="Saif S."/>
            <person name="Shea T."/>
            <person name="Sisk P."/>
            <person name="Sykes S."/>
            <person name="Wortman J."/>
            <person name="Nusbaum C."/>
            <person name="Birren B."/>
        </authorList>
    </citation>
    <scope>NUCLEOTIDE SEQUENCE [LARGE SCALE GENOMIC DNA]</scope>
    <source>
        <strain evidence="5 6">CBS 101466</strain>
    </source>
</reference>
<evidence type="ECO:0000259" key="4">
    <source>
        <dbReference type="Pfam" id="PF10187"/>
    </source>
</evidence>
<feature type="region of interest" description="Disordered" evidence="3">
    <location>
        <begin position="94"/>
        <end position="215"/>
    </location>
</feature>
<proteinExistence type="predicted"/>
<evidence type="ECO:0000256" key="1">
    <source>
        <dbReference type="ARBA" id="ARBA00004123"/>
    </source>
</evidence>
<feature type="domain" description="FAM192A/Fyv6 N-terminal" evidence="4">
    <location>
        <begin position="19"/>
        <end position="117"/>
    </location>
</feature>
<feature type="region of interest" description="Disordered" evidence="3">
    <location>
        <begin position="1"/>
        <end position="53"/>
    </location>
</feature>
<dbReference type="EMBL" id="KB822725">
    <property type="protein sequence ID" value="ETN36413.1"/>
    <property type="molecule type" value="Genomic_DNA"/>
</dbReference>
<protein>
    <recommendedName>
        <fullName evidence="4">FAM192A/Fyv6 N-terminal domain-containing protein</fullName>
    </recommendedName>
</protein>
<sequence length="215" mass="23452">MSRFVAAGGAEPTAPSDGSKEAAREDAWAQAQKQLEAMRAKSKPQAGKQEDGKSLYEVLQANKAAKQADFEEQAKLKNQFRALDDDEVDYLDSLNQSSRAKENAVRKQTAEELEAFRKQQQQAEKSSASEEQSHADVAAADTWRTKKRRKRDTDTAISKLRKTNTESNTSPPPAADVASVTSNTKTASPTKEEETSAARITPNSGLGLAYDSDDD</sequence>
<dbReference type="PANTHER" id="PTHR13495:SF0">
    <property type="entry name" value="PSME3-INTERACTING PROTEIN"/>
    <property type="match status" value="1"/>
</dbReference>
<evidence type="ECO:0000313" key="5">
    <source>
        <dbReference type="EMBL" id="ETN36413.1"/>
    </source>
</evidence>
<dbReference type="Proteomes" id="UP000030752">
    <property type="component" value="Unassembled WGS sequence"/>
</dbReference>
<evidence type="ECO:0000256" key="3">
    <source>
        <dbReference type="SAM" id="MobiDB-lite"/>
    </source>
</evidence>
<dbReference type="Pfam" id="PF10187">
    <property type="entry name" value="FAM192A_Fyv6_N"/>
    <property type="match status" value="1"/>
</dbReference>
<comment type="subcellular location">
    <subcellularLocation>
        <location evidence="1">Nucleus</location>
    </subcellularLocation>
</comment>
<dbReference type="RefSeq" id="XP_008721231.1">
    <property type="nucleotide sequence ID" value="XM_008723009.1"/>
</dbReference>
<keyword evidence="2" id="KW-0539">Nucleus</keyword>
<evidence type="ECO:0000313" key="6">
    <source>
        <dbReference type="Proteomes" id="UP000030752"/>
    </source>
</evidence>
<dbReference type="InterPro" id="IPR039845">
    <property type="entry name" value="FAM192A"/>
</dbReference>
<accession>W2RL43</accession>
<dbReference type="OrthoDB" id="75807at2759"/>
<dbReference type="PANTHER" id="PTHR13495">
    <property type="entry name" value="NEFA-INTERACTING NUCLEAR PROTEIN NIP30"/>
    <property type="match status" value="1"/>
</dbReference>
<feature type="compositionally biased region" description="Basic and acidic residues" evidence="3">
    <location>
        <begin position="99"/>
        <end position="117"/>
    </location>
</feature>
<keyword evidence="6" id="KW-1185">Reference proteome</keyword>
<dbReference type="eggNOG" id="KOG4036">
    <property type="taxonomic scope" value="Eukaryota"/>
</dbReference>
<dbReference type="STRING" id="1220924.W2RL43"/>
<dbReference type="VEuPathDB" id="FungiDB:HMPREF1541_08690"/>
<feature type="compositionally biased region" description="Polar residues" evidence="3">
    <location>
        <begin position="179"/>
        <end position="189"/>
    </location>
</feature>
<dbReference type="HOGENOM" id="CLU_067596_0_1_1"/>
<name>W2RL43_CYPE1</name>